<accession>A0A915PG67</accession>
<proteinExistence type="predicted"/>
<dbReference type="AlphaFoldDB" id="A0A915PG67"/>
<reference evidence="2" key="1">
    <citation type="submission" date="2022-11" db="UniProtKB">
        <authorList>
            <consortium name="WormBaseParasite"/>
        </authorList>
    </citation>
    <scope>IDENTIFICATION</scope>
</reference>
<name>A0A915PG67_9BILA</name>
<evidence type="ECO:0000313" key="2">
    <source>
        <dbReference type="WBParaSite" id="sdigi.contig141.g5140.t1"/>
    </source>
</evidence>
<evidence type="ECO:0000313" key="1">
    <source>
        <dbReference type="Proteomes" id="UP000887581"/>
    </source>
</evidence>
<dbReference type="Proteomes" id="UP000887581">
    <property type="component" value="Unplaced"/>
</dbReference>
<sequence length="331" mass="36582">MVVNSPKRINHTTNIKLEPYSVVTDTSNIATDYTSIASNESFYDTPYTLDGRPVFGPWPKPILPMKSHSEANNTQKLTTNYIEYDVKKSSSDATMDVSIHYEKPSELSTTTINLVTAKCDSANQKDETESEHSIEVAASRLSPKEQNKLRFEHLQQRLSSLTAPLVSVLGTKIETSGESSTDQDLEINEIDNIKAPVVTLRSTSKSANINNDEISVGSACNTSSNYQRKRVLELLPNSSVASVATKTQKFMDATYYTNVNQEDIHLKSNEAKQKTSNPRNNNIAKEENINKLIAGVGKILRKDGGGIAALYKNALEEPDSRLSKILYSMLA</sequence>
<keyword evidence="1" id="KW-1185">Reference proteome</keyword>
<organism evidence="1 2">
    <name type="scientific">Setaria digitata</name>
    <dbReference type="NCBI Taxonomy" id="48799"/>
    <lineage>
        <taxon>Eukaryota</taxon>
        <taxon>Metazoa</taxon>
        <taxon>Ecdysozoa</taxon>
        <taxon>Nematoda</taxon>
        <taxon>Chromadorea</taxon>
        <taxon>Rhabditida</taxon>
        <taxon>Spirurina</taxon>
        <taxon>Spiruromorpha</taxon>
        <taxon>Filarioidea</taxon>
        <taxon>Setariidae</taxon>
        <taxon>Setaria</taxon>
    </lineage>
</organism>
<dbReference type="WBParaSite" id="sdigi.contig141.g5140.t1">
    <property type="protein sequence ID" value="sdigi.contig141.g5140.t1"/>
    <property type="gene ID" value="sdigi.contig141.g5140"/>
</dbReference>
<protein>
    <submittedName>
        <fullName evidence="2">Uncharacterized protein</fullName>
    </submittedName>
</protein>